<feature type="compositionally biased region" description="Low complexity" evidence="1">
    <location>
        <begin position="63"/>
        <end position="78"/>
    </location>
</feature>
<feature type="compositionally biased region" description="Basic residues" evidence="1">
    <location>
        <begin position="273"/>
        <end position="282"/>
    </location>
</feature>
<reference evidence="2 3" key="1">
    <citation type="submission" date="2019-03" db="EMBL/GenBank/DDBJ databases">
        <title>Sequencing 23 genomes of Wallemia ichthyophaga.</title>
        <authorList>
            <person name="Gostincar C."/>
        </authorList>
    </citation>
    <scope>NUCLEOTIDE SEQUENCE [LARGE SCALE GENOMIC DNA]</scope>
    <source>
        <strain evidence="2 3">EXF-5753</strain>
    </source>
</reference>
<sequence>MFDESAFDQDDIGSAAPSPSMSAVSAVPSLFYGTSSPSSSLCPSPTTYAPTAHSSALASPGIPCISLPPTSSSSSNKSASDEIKFTRKPSSQNAPLPTTFATATPYQSRRRSYPVIRQSQFSGGNGVASTSKPSHPPAEQINITGTVDQHAQASAIDSLRRHTNPNTSPMSMSMSQTPLSSFLNGWFGSSPTHATSADKNQNRARSQSHSHSQTLYSNGRVSHPQEDTDGQRGRGSRWFGEDYDDEQPEDGERRGRAATRSRSRDTDVSAYRRSPRASRNSRKANASRSKSSVRVLTPLKQEQSDDTILGDGVDGISGVVDDGISDGLSNKLTISTQNHNLNHNGDQDNFDLEATPKLEKKQVVSLLD</sequence>
<dbReference type="OrthoDB" id="10548236at2759"/>
<evidence type="ECO:0000313" key="3">
    <source>
        <dbReference type="Proteomes" id="UP000310189"/>
    </source>
</evidence>
<feature type="compositionally biased region" description="Acidic residues" evidence="1">
    <location>
        <begin position="1"/>
        <end position="11"/>
    </location>
</feature>
<dbReference type="Proteomes" id="UP000310189">
    <property type="component" value="Unassembled WGS sequence"/>
</dbReference>
<proteinExistence type="predicted"/>
<feature type="compositionally biased region" description="Low complexity" evidence="1">
    <location>
        <begin position="283"/>
        <end position="294"/>
    </location>
</feature>
<feature type="compositionally biased region" description="Low complexity" evidence="1">
    <location>
        <begin position="164"/>
        <end position="181"/>
    </location>
</feature>
<feature type="compositionally biased region" description="Polar residues" evidence="1">
    <location>
        <begin position="117"/>
        <end position="133"/>
    </location>
</feature>
<dbReference type="EMBL" id="SPNW01000038">
    <property type="protein sequence ID" value="TIA88441.1"/>
    <property type="molecule type" value="Genomic_DNA"/>
</dbReference>
<organism evidence="2 3">
    <name type="scientific">Wallemia hederae</name>
    <dbReference type="NCBI Taxonomy" id="1540922"/>
    <lineage>
        <taxon>Eukaryota</taxon>
        <taxon>Fungi</taxon>
        <taxon>Dikarya</taxon>
        <taxon>Basidiomycota</taxon>
        <taxon>Wallemiomycotina</taxon>
        <taxon>Wallemiomycetes</taxon>
        <taxon>Wallemiales</taxon>
        <taxon>Wallemiaceae</taxon>
        <taxon>Wallemia</taxon>
    </lineage>
</organism>
<evidence type="ECO:0000313" key="2">
    <source>
        <dbReference type="EMBL" id="TIA88441.1"/>
    </source>
</evidence>
<name>A0A4T0FJI6_9BASI</name>
<comment type="caution">
    <text evidence="2">The sequence shown here is derived from an EMBL/GenBank/DDBJ whole genome shotgun (WGS) entry which is preliminary data.</text>
</comment>
<protein>
    <submittedName>
        <fullName evidence="2">Uncharacterized protein</fullName>
    </submittedName>
</protein>
<accession>A0A4T0FJI6</accession>
<feature type="compositionally biased region" description="Polar residues" evidence="1">
    <location>
        <begin position="48"/>
        <end position="57"/>
    </location>
</feature>
<dbReference type="AlphaFoldDB" id="A0A4T0FJI6"/>
<feature type="compositionally biased region" description="Low complexity" evidence="1">
    <location>
        <begin position="14"/>
        <end position="47"/>
    </location>
</feature>
<feature type="compositionally biased region" description="Low complexity" evidence="1">
    <location>
        <begin position="94"/>
        <end position="105"/>
    </location>
</feature>
<feature type="region of interest" description="Disordered" evidence="1">
    <location>
        <begin position="1"/>
        <end position="308"/>
    </location>
</feature>
<keyword evidence="3" id="KW-1185">Reference proteome</keyword>
<evidence type="ECO:0000256" key="1">
    <source>
        <dbReference type="SAM" id="MobiDB-lite"/>
    </source>
</evidence>
<feature type="compositionally biased region" description="Polar residues" evidence="1">
    <location>
        <begin position="141"/>
        <end position="152"/>
    </location>
</feature>
<feature type="compositionally biased region" description="Polar residues" evidence="1">
    <location>
        <begin position="187"/>
        <end position="220"/>
    </location>
</feature>
<feature type="compositionally biased region" description="Basic and acidic residues" evidence="1">
    <location>
        <begin position="223"/>
        <end position="232"/>
    </location>
</feature>
<gene>
    <name evidence="2" type="ORF">E3P99_02604</name>
</gene>